<dbReference type="Pfam" id="PF00908">
    <property type="entry name" value="dTDP_sugar_isom"/>
    <property type="match status" value="1"/>
</dbReference>
<proteinExistence type="inferred from homology"/>
<dbReference type="CDD" id="cd00438">
    <property type="entry name" value="cupin_RmlC"/>
    <property type="match status" value="1"/>
</dbReference>
<dbReference type="InterPro" id="IPR000888">
    <property type="entry name" value="RmlC-like"/>
</dbReference>
<dbReference type="GO" id="GO:0008830">
    <property type="term" value="F:dTDP-4-dehydrorhamnose 3,5-epimerase activity"/>
    <property type="evidence" value="ECO:0007669"/>
    <property type="project" value="UniProtKB-UniRule"/>
</dbReference>
<comment type="similarity">
    <text evidence="3">Belongs to the dTDP-4-dehydrorhamnose 3,5-epimerase family.</text>
</comment>
<protein>
    <recommendedName>
        <fullName evidence="3">dTDP-4-dehydrorhamnose 3,5-epimerase</fullName>
        <ecNumber evidence="3">5.1.3.13</ecNumber>
    </recommendedName>
    <alternativeName>
        <fullName evidence="3">Thymidine diphospho-4-keto-rhamnose 3,5-epimerase</fullName>
    </alternativeName>
</protein>
<comment type="catalytic activity">
    <reaction evidence="3">
        <text>dTDP-4-dehydro-6-deoxy-alpha-D-glucose = dTDP-4-dehydro-beta-L-rhamnose</text>
        <dbReference type="Rhea" id="RHEA:16969"/>
        <dbReference type="ChEBI" id="CHEBI:57649"/>
        <dbReference type="ChEBI" id="CHEBI:62830"/>
        <dbReference type="EC" id="5.1.3.13"/>
    </reaction>
</comment>
<dbReference type="PANTHER" id="PTHR21047:SF2">
    <property type="entry name" value="THYMIDINE DIPHOSPHO-4-KETO-RHAMNOSE 3,5-EPIMERASE"/>
    <property type="match status" value="1"/>
</dbReference>
<organism evidence="4 5">
    <name type="scientific">Candidatus Nitrosotalea okcheonensis</name>
    <dbReference type="NCBI Taxonomy" id="1903276"/>
    <lineage>
        <taxon>Archaea</taxon>
        <taxon>Nitrososphaerota</taxon>
        <taxon>Nitrososphaeria</taxon>
        <taxon>Nitrosotaleales</taxon>
        <taxon>Nitrosotaleaceae</taxon>
        <taxon>Nitrosotalea</taxon>
    </lineage>
</organism>
<accession>A0A2H1FHP0</accession>
<gene>
    <name evidence="4" type="primary">rmlC</name>
    <name evidence="4" type="ORF">NCS_30126</name>
</gene>
<dbReference type="EC" id="5.1.3.13" evidence="3"/>
<comment type="pathway">
    <text evidence="3">Carbohydrate biosynthesis; dTDP-L-rhamnose biosynthesis.</text>
</comment>
<feature type="active site" description="Proton acceptor" evidence="1">
    <location>
        <position position="63"/>
    </location>
</feature>
<dbReference type="EMBL" id="LT841358">
    <property type="protein sequence ID" value="SMH72286.1"/>
    <property type="molecule type" value="Genomic_DNA"/>
</dbReference>
<comment type="subunit">
    <text evidence="3">Homodimer.</text>
</comment>
<dbReference type="RefSeq" id="WP_157928084.1">
    <property type="nucleotide sequence ID" value="NZ_LT841358.1"/>
</dbReference>
<dbReference type="UniPathway" id="UPA00124"/>
<evidence type="ECO:0000256" key="3">
    <source>
        <dbReference type="RuleBase" id="RU364069"/>
    </source>
</evidence>
<keyword evidence="5" id="KW-1185">Reference proteome</keyword>
<evidence type="ECO:0000256" key="1">
    <source>
        <dbReference type="PIRSR" id="PIRSR600888-1"/>
    </source>
</evidence>
<evidence type="ECO:0000313" key="4">
    <source>
        <dbReference type="EMBL" id="SMH72286.1"/>
    </source>
</evidence>
<dbReference type="AlphaFoldDB" id="A0A2H1FHP0"/>
<dbReference type="InterPro" id="IPR014710">
    <property type="entry name" value="RmlC-like_jellyroll"/>
</dbReference>
<dbReference type="PANTHER" id="PTHR21047">
    <property type="entry name" value="DTDP-6-DEOXY-D-GLUCOSE-3,5 EPIMERASE"/>
    <property type="match status" value="1"/>
</dbReference>
<dbReference type="InterPro" id="IPR011051">
    <property type="entry name" value="RmlC_Cupin_sf"/>
</dbReference>
<feature type="site" description="Participates in a stacking interaction with the thymidine ring of dTDP-4-oxo-6-deoxyglucose" evidence="2">
    <location>
        <position position="139"/>
    </location>
</feature>
<reference evidence="5" key="1">
    <citation type="submission" date="2017-03" db="EMBL/GenBank/DDBJ databases">
        <authorList>
            <person name="Herbold C."/>
        </authorList>
    </citation>
    <scope>NUCLEOTIDE SEQUENCE [LARGE SCALE GENOMIC DNA]</scope>
</reference>
<dbReference type="Gene3D" id="2.60.120.10">
    <property type="entry name" value="Jelly Rolls"/>
    <property type="match status" value="1"/>
</dbReference>
<dbReference type="NCBIfam" id="TIGR01221">
    <property type="entry name" value="rmlC"/>
    <property type="match status" value="1"/>
</dbReference>
<name>A0A2H1FHP0_9ARCH</name>
<sequence length="184" mass="21293">MSFKFTKLEIPEVILVESLAYSDERGFFTEIYKESIFADNGIKTKFVQDNFSYSIKGVLRGLHYQKYHKAQAKLVMVTSGEIFDVAVDIRKDSPTYGKWIGEVLSSQNHKLLYVPEGFAHGFCVLSNDAYVTYKVNSEYSLDHERGIIWSDPELKIKWPIDNPIMIKKDQQLPFLKNADNDFVY</sequence>
<dbReference type="Proteomes" id="UP000230607">
    <property type="component" value="Chromosome 1"/>
</dbReference>
<feature type="active site" description="Proton donor" evidence="1">
    <location>
        <position position="133"/>
    </location>
</feature>
<dbReference type="GO" id="GO:0019305">
    <property type="term" value="P:dTDP-rhamnose biosynthetic process"/>
    <property type="evidence" value="ECO:0007669"/>
    <property type="project" value="UniProtKB-UniRule"/>
</dbReference>
<dbReference type="GO" id="GO:0005829">
    <property type="term" value="C:cytosol"/>
    <property type="evidence" value="ECO:0007669"/>
    <property type="project" value="TreeGrafter"/>
</dbReference>
<dbReference type="GO" id="GO:0000271">
    <property type="term" value="P:polysaccharide biosynthetic process"/>
    <property type="evidence" value="ECO:0007669"/>
    <property type="project" value="TreeGrafter"/>
</dbReference>
<dbReference type="OrthoDB" id="2990at2157"/>
<keyword evidence="3 4" id="KW-0413">Isomerase</keyword>
<evidence type="ECO:0000256" key="2">
    <source>
        <dbReference type="PIRSR" id="PIRSR600888-3"/>
    </source>
</evidence>
<comment type="function">
    <text evidence="3">Catalyzes the epimerization of the C3' and C5'positions of dTDP-6-deoxy-D-xylo-4-hexulose, forming dTDP-6-deoxy-L-lyxo-4-hexulose.</text>
</comment>
<dbReference type="SUPFAM" id="SSF51182">
    <property type="entry name" value="RmlC-like cupins"/>
    <property type="match status" value="1"/>
</dbReference>
<evidence type="ECO:0000313" key="5">
    <source>
        <dbReference type="Proteomes" id="UP000230607"/>
    </source>
</evidence>